<dbReference type="SMART" id="SM00987">
    <property type="entry name" value="UreE_C"/>
    <property type="match status" value="1"/>
</dbReference>
<keyword evidence="11" id="KW-0234">DNA repair</keyword>
<dbReference type="Pfam" id="PF03167">
    <property type="entry name" value="UDG"/>
    <property type="match status" value="1"/>
</dbReference>
<dbReference type="Gene3D" id="3.40.470.10">
    <property type="entry name" value="Uracil-DNA glycosylase-like domain"/>
    <property type="match status" value="1"/>
</dbReference>
<feature type="region of interest" description="Disordered" evidence="12">
    <location>
        <begin position="77"/>
        <end position="101"/>
    </location>
</feature>
<evidence type="ECO:0000256" key="11">
    <source>
        <dbReference type="ARBA" id="ARBA00023204"/>
    </source>
</evidence>
<keyword evidence="6" id="KW-0479">Metal-binding</keyword>
<evidence type="ECO:0000256" key="7">
    <source>
        <dbReference type="ARBA" id="ARBA00022763"/>
    </source>
</evidence>
<dbReference type="EMBL" id="JACHVC010000001">
    <property type="protein sequence ID" value="MBC2604460.1"/>
    <property type="molecule type" value="Genomic_DNA"/>
</dbReference>
<comment type="caution">
    <text evidence="14">The sequence shown here is derived from an EMBL/GenBank/DDBJ whole genome shotgun (WGS) entry which is preliminary data.</text>
</comment>
<dbReference type="InterPro" id="IPR005273">
    <property type="entry name" value="Ura-DNA_glyco_family4"/>
</dbReference>
<dbReference type="AlphaFoldDB" id="A0A7X1E6A2"/>
<evidence type="ECO:0000256" key="8">
    <source>
        <dbReference type="ARBA" id="ARBA00022801"/>
    </source>
</evidence>
<dbReference type="PANTHER" id="PTHR33693:SF1">
    <property type="entry name" value="TYPE-4 URACIL-DNA GLYCOSYLASE"/>
    <property type="match status" value="1"/>
</dbReference>
<dbReference type="Proteomes" id="UP000526501">
    <property type="component" value="Unassembled WGS sequence"/>
</dbReference>
<dbReference type="GO" id="GO:0051539">
    <property type="term" value="F:4 iron, 4 sulfur cluster binding"/>
    <property type="evidence" value="ECO:0007669"/>
    <property type="project" value="UniProtKB-KW"/>
</dbReference>
<dbReference type="InterPro" id="IPR036895">
    <property type="entry name" value="Uracil-DNA_glycosylase-like_sf"/>
</dbReference>
<keyword evidence="10" id="KW-0411">Iron-sulfur</keyword>
<evidence type="ECO:0000256" key="4">
    <source>
        <dbReference type="ARBA" id="ARBA00019403"/>
    </source>
</evidence>
<dbReference type="SMART" id="SM00986">
    <property type="entry name" value="UDG"/>
    <property type="match status" value="1"/>
</dbReference>
<evidence type="ECO:0000256" key="2">
    <source>
        <dbReference type="ARBA" id="ARBA00006521"/>
    </source>
</evidence>
<accession>A0A7X1E6A2</accession>
<feature type="domain" description="Uracil-DNA glycosylase-like" evidence="13">
    <location>
        <begin position="132"/>
        <end position="287"/>
    </location>
</feature>
<dbReference type="RefSeq" id="WP_185658357.1">
    <property type="nucleotide sequence ID" value="NZ_CAWPOO010000001.1"/>
</dbReference>
<dbReference type="EC" id="3.2.2.27" evidence="3"/>
<dbReference type="GO" id="GO:0046872">
    <property type="term" value="F:metal ion binding"/>
    <property type="evidence" value="ECO:0007669"/>
    <property type="project" value="UniProtKB-KW"/>
</dbReference>
<comment type="similarity">
    <text evidence="2">Belongs to the uracil-DNA glycosylase (UDG) superfamily. Type 4 (UDGa) family.</text>
</comment>
<comment type="catalytic activity">
    <reaction evidence="1">
        <text>Hydrolyzes single-stranded DNA or mismatched double-stranded DNA and polynucleotides, releasing free uracil.</text>
        <dbReference type="EC" id="3.2.2.27"/>
    </reaction>
</comment>
<dbReference type="NCBIfam" id="TIGR00758">
    <property type="entry name" value="UDG_fam4"/>
    <property type="match status" value="1"/>
</dbReference>
<evidence type="ECO:0000256" key="10">
    <source>
        <dbReference type="ARBA" id="ARBA00023014"/>
    </source>
</evidence>
<gene>
    <name evidence="14" type="ORF">H5P27_00150</name>
</gene>
<evidence type="ECO:0000313" key="14">
    <source>
        <dbReference type="EMBL" id="MBC2604460.1"/>
    </source>
</evidence>
<evidence type="ECO:0000256" key="6">
    <source>
        <dbReference type="ARBA" id="ARBA00022723"/>
    </source>
</evidence>
<evidence type="ECO:0000313" key="15">
    <source>
        <dbReference type="Proteomes" id="UP000526501"/>
    </source>
</evidence>
<keyword evidence="7" id="KW-0227">DNA damage</keyword>
<evidence type="ECO:0000256" key="5">
    <source>
        <dbReference type="ARBA" id="ARBA00022485"/>
    </source>
</evidence>
<evidence type="ECO:0000256" key="9">
    <source>
        <dbReference type="ARBA" id="ARBA00023004"/>
    </source>
</evidence>
<name>A0A7X1E6A2_9BACT</name>
<dbReference type="GO" id="GO:0004844">
    <property type="term" value="F:uracil DNA N-glycosylase activity"/>
    <property type="evidence" value="ECO:0007669"/>
    <property type="project" value="UniProtKB-EC"/>
</dbReference>
<keyword evidence="5" id="KW-0004">4Fe-4S</keyword>
<evidence type="ECO:0000256" key="12">
    <source>
        <dbReference type="SAM" id="MobiDB-lite"/>
    </source>
</evidence>
<evidence type="ECO:0000256" key="3">
    <source>
        <dbReference type="ARBA" id="ARBA00012030"/>
    </source>
</evidence>
<dbReference type="CDD" id="cd10030">
    <property type="entry name" value="UDG-F4_TTUDGA_SPO1dp_like"/>
    <property type="match status" value="1"/>
</dbReference>
<reference evidence="14 15" key="1">
    <citation type="submission" date="2020-07" db="EMBL/GenBank/DDBJ databases">
        <authorList>
            <person name="Feng X."/>
        </authorList>
    </citation>
    <scope>NUCLEOTIDE SEQUENCE [LARGE SCALE GENOMIC DNA]</scope>
    <source>
        <strain evidence="14 15">JCM23202</strain>
    </source>
</reference>
<dbReference type="PANTHER" id="PTHR33693">
    <property type="entry name" value="TYPE-5 URACIL-DNA GLYCOSYLASE"/>
    <property type="match status" value="1"/>
</dbReference>
<proteinExistence type="inferred from homology"/>
<organism evidence="14 15">
    <name type="scientific">Pelagicoccus albus</name>
    <dbReference type="NCBI Taxonomy" id="415222"/>
    <lineage>
        <taxon>Bacteria</taxon>
        <taxon>Pseudomonadati</taxon>
        <taxon>Verrucomicrobiota</taxon>
        <taxon>Opitutia</taxon>
        <taxon>Puniceicoccales</taxon>
        <taxon>Pelagicoccaceae</taxon>
        <taxon>Pelagicoccus</taxon>
    </lineage>
</organism>
<sequence>MKAEVEALVEELKRLRKAGVSRVNVSDAAIQALKRHAKAPTLDAKTRAAVLESIPDKVRSADGRDFDKVLTETKTETKKAAASRSYGAKLPRPPRVHLPEGDKQTRWDYLKEKVLTSSTCNEHVKPGKKVVFGIGNLDADIFFCGEAPGADEETQGEPFVGPAGQLLDKMIAAMGIKRADAYIGNIMNWRPEMPGPRGNRPPTAEEMAYCMPFLKAQLEIVQPKVIVALGATAAKGLLGADSFRALREVKGSWQEFEGIPVMPTYHPSYLLRNDTKRDKRGAWEDWLKVMEKIGLPISDKQSRYFL</sequence>
<dbReference type="SUPFAM" id="SSF52141">
    <property type="entry name" value="Uracil-DNA glycosylase-like"/>
    <property type="match status" value="1"/>
</dbReference>
<evidence type="ECO:0000259" key="13">
    <source>
        <dbReference type="SMART" id="SM00986"/>
    </source>
</evidence>
<keyword evidence="15" id="KW-1185">Reference proteome</keyword>
<dbReference type="GO" id="GO:0006281">
    <property type="term" value="P:DNA repair"/>
    <property type="evidence" value="ECO:0007669"/>
    <property type="project" value="UniProtKB-KW"/>
</dbReference>
<keyword evidence="8" id="KW-0378">Hydrolase</keyword>
<dbReference type="InterPro" id="IPR051536">
    <property type="entry name" value="UDG_Type-4/5"/>
</dbReference>
<protein>
    <recommendedName>
        <fullName evidence="4">Type-4 uracil-DNA glycosylase</fullName>
        <ecNumber evidence="3">3.2.2.27</ecNumber>
    </recommendedName>
</protein>
<dbReference type="InterPro" id="IPR005122">
    <property type="entry name" value="Uracil-DNA_glycosylase-like"/>
</dbReference>
<evidence type="ECO:0000256" key="1">
    <source>
        <dbReference type="ARBA" id="ARBA00001400"/>
    </source>
</evidence>
<keyword evidence="9" id="KW-0408">Iron</keyword>